<dbReference type="eggNOG" id="COG0463">
    <property type="taxonomic scope" value="Bacteria"/>
</dbReference>
<dbReference type="SUPFAM" id="SSF53448">
    <property type="entry name" value="Nucleotide-diphospho-sugar transferases"/>
    <property type="match status" value="1"/>
</dbReference>
<reference evidence="2 3" key="1">
    <citation type="journal article" date="2012" name="J. Bacteriol.">
        <title>Complete genome sequence of Alcanivorax dieselolei type strain B5.</title>
        <authorList>
            <person name="Lai Q."/>
            <person name="Li W."/>
            <person name="Shao Z."/>
        </authorList>
    </citation>
    <scope>NUCLEOTIDE SEQUENCE [LARGE SCALE GENOMIC DNA]</scope>
    <source>
        <strain evidence="3">DSM 16502 / CGMCC 1.3690 / B-5</strain>
    </source>
</reference>
<dbReference type="OrthoDB" id="9802649at2"/>
<dbReference type="KEGG" id="adi:B5T_00649"/>
<dbReference type="Gene3D" id="3.90.550.10">
    <property type="entry name" value="Spore Coat Polysaccharide Biosynthesis Protein SpsA, Chain A"/>
    <property type="match status" value="1"/>
</dbReference>
<evidence type="ECO:0000313" key="3">
    <source>
        <dbReference type="Proteomes" id="UP000006286"/>
    </source>
</evidence>
<dbReference type="Proteomes" id="UP000006286">
    <property type="component" value="Chromosome"/>
</dbReference>
<organism evidence="2 3">
    <name type="scientific">Alcanivorax dieselolei (strain DSM 16502 / CGMCC 1.3690 / MCCC 1A00001 / B-5)</name>
    <name type="common">Alloalcanivorax dieselolei</name>
    <dbReference type="NCBI Taxonomy" id="930169"/>
    <lineage>
        <taxon>Bacteria</taxon>
        <taxon>Pseudomonadati</taxon>
        <taxon>Pseudomonadota</taxon>
        <taxon>Gammaproteobacteria</taxon>
        <taxon>Oceanospirillales</taxon>
        <taxon>Alcanivoracaceae</taxon>
        <taxon>Alloalcanivorax</taxon>
    </lineage>
</organism>
<accession>K0C648</accession>
<keyword evidence="3" id="KW-1185">Reference proteome</keyword>
<protein>
    <submittedName>
        <fullName evidence="2">Glycosyltransferase</fullName>
    </submittedName>
</protein>
<sequence length="301" mass="33252">MSAAFSVVIPAYNYAHCLERAVKSVLAQDYPHFEVLVIDDGSTDNTLEVMERLVSESAGPLRCLTQRNRGPAATRARGVEETSNEWLIFLDADDELCAGALSAFASSVQAHPQAKVVIAGHYALTEGKVVPVPPGPVGDDQERNFALYLNKKIQFSNGASAIHREAFATVDFREELRHTEDMPVFAHLLACYTAVALPEPLLNVHKHPGSRRNDLQAALSVGMALEQQIFENNGLPSWAMAYRKPYRARRALSLLKLADRGGWPDLVQRFYFQALRAAPGLALRPRYVRRLIASLFKKGAA</sequence>
<gene>
    <name evidence="2" type="ordered locus">B5T_00649</name>
</gene>
<dbReference type="HOGENOM" id="CLU_025996_0_0_6"/>
<name>K0C648_ALCDB</name>
<dbReference type="CDD" id="cd00761">
    <property type="entry name" value="Glyco_tranf_GTA_type"/>
    <property type="match status" value="1"/>
</dbReference>
<dbReference type="RefSeq" id="WP_014993015.1">
    <property type="nucleotide sequence ID" value="NC_018691.1"/>
</dbReference>
<feature type="domain" description="Glycosyltransferase 2-like" evidence="1">
    <location>
        <begin position="6"/>
        <end position="123"/>
    </location>
</feature>
<dbReference type="InterPro" id="IPR029044">
    <property type="entry name" value="Nucleotide-diphossugar_trans"/>
</dbReference>
<dbReference type="PANTHER" id="PTHR43685:SF11">
    <property type="entry name" value="GLYCOSYLTRANSFERASE TAGX-RELATED"/>
    <property type="match status" value="1"/>
</dbReference>
<dbReference type="PATRIC" id="fig|930169.3.peg.633"/>
<dbReference type="AlphaFoldDB" id="K0C648"/>
<proteinExistence type="predicted"/>
<evidence type="ECO:0000259" key="1">
    <source>
        <dbReference type="Pfam" id="PF00535"/>
    </source>
</evidence>
<dbReference type="STRING" id="930169.B5T_00649"/>
<dbReference type="PANTHER" id="PTHR43685">
    <property type="entry name" value="GLYCOSYLTRANSFERASE"/>
    <property type="match status" value="1"/>
</dbReference>
<dbReference type="InterPro" id="IPR001173">
    <property type="entry name" value="Glyco_trans_2-like"/>
</dbReference>
<dbReference type="EMBL" id="CP003466">
    <property type="protein sequence ID" value="AFT68934.1"/>
    <property type="molecule type" value="Genomic_DNA"/>
</dbReference>
<evidence type="ECO:0000313" key="2">
    <source>
        <dbReference type="EMBL" id="AFT68934.1"/>
    </source>
</evidence>
<dbReference type="Pfam" id="PF00535">
    <property type="entry name" value="Glycos_transf_2"/>
    <property type="match status" value="1"/>
</dbReference>
<dbReference type="InterPro" id="IPR050834">
    <property type="entry name" value="Glycosyltransf_2"/>
</dbReference>
<keyword evidence="2" id="KW-0808">Transferase</keyword>
<dbReference type="GO" id="GO:0016740">
    <property type="term" value="F:transferase activity"/>
    <property type="evidence" value="ECO:0007669"/>
    <property type="project" value="UniProtKB-KW"/>
</dbReference>